<evidence type="ECO:0000313" key="2">
    <source>
        <dbReference type="Proteomes" id="UP000831701"/>
    </source>
</evidence>
<name>A0ACB8WR21_9TELE</name>
<protein>
    <submittedName>
        <fullName evidence="1">Uncharacterized protein</fullName>
    </submittedName>
</protein>
<reference evidence="1" key="1">
    <citation type="submission" date="2022-04" db="EMBL/GenBank/DDBJ databases">
        <title>Jade perch genome.</title>
        <authorList>
            <person name="Chao B."/>
        </authorList>
    </citation>
    <scope>NUCLEOTIDE SEQUENCE</scope>
    <source>
        <strain evidence="1">CB-2022</strain>
    </source>
</reference>
<comment type="caution">
    <text evidence="1">The sequence shown here is derived from an EMBL/GenBank/DDBJ whole genome shotgun (WGS) entry which is preliminary data.</text>
</comment>
<evidence type="ECO:0000313" key="1">
    <source>
        <dbReference type="EMBL" id="KAI3369742.1"/>
    </source>
</evidence>
<dbReference type="EMBL" id="CM041537">
    <property type="protein sequence ID" value="KAI3369742.1"/>
    <property type="molecule type" value="Genomic_DNA"/>
</dbReference>
<accession>A0ACB8WR21</accession>
<sequence>MMRSHKARNQSHRLSHEATINLFIQVVEDHEELPPLSAQKASLMRGGTFDRVILVAGCGSTGSNMLLTVRPSAPAASPAPPSPQTQQQPSYEQLISLSHVPSAPTAKATSSTLHRADTHFNPQLWGRPGEVTAVHRNV</sequence>
<gene>
    <name evidence="1" type="ORF">L3Q82_024412</name>
</gene>
<dbReference type="Proteomes" id="UP000831701">
    <property type="component" value="Chromosome 7"/>
</dbReference>
<organism evidence="1 2">
    <name type="scientific">Scortum barcoo</name>
    <name type="common">barcoo grunter</name>
    <dbReference type="NCBI Taxonomy" id="214431"/>
    <lineage>
        <taxon>Eukaryota</taxon>
        <taxon>Metazoa</taxon>
        <taxon>Chordata</taxon>
        <taxon>Craniata</taxon>
        <taxon>Vertebrata</taxon>
        <taxon>Euteleostomi</taxon>
        <taxon>Actinopterygii</taxon>
        <taxon>Neopterygii</taxon>
        <taxon>Teleostei</taxon>
        <taxon>Neoteleostei</taxon>
        <taxon>Acanthomorphata</taxon>
        <taxon>Eupercaria</taxon>
        <taxon>Centrarchiformes</taxon>
        <taxon>Terapontoidei</taxon>
        <taxon>Terapontidae</taxon>
        <taxon>Scortum</taxon>
    </lineage>
</organism>
<proteinExistence type="predicted"/>
<keyword evidence="2" id="KW-1185">Reference proteome</keyword>